<evidence type="ECO:0000256" key="7">
    <source>
        <dbReference type="ARBA" id="ARBA00022898"/>
    </source>
</evidence>
<feature type="signal peptide" evidence="13">
    <location>
        <begin position="1"/>
        <end position="20"/>
    </location>
</feature>
<comment type="pathway">
    <text evidence="2">Cofactor biosynthesis; thiamine diphosphate biosynthesis.</text>
</comment>
<dbReference type="EMBL" id="SMGQ01000012">
    <property type="protein sequence ID" value="TCK93227.1"/>
    <property type="molecule type" value="Genomic_DNA"/>
</dbReference>
<dbReference type="GO" id="GO:0016740">
    <property type="term" value="F:transferase activity"/>
    <property type="evidence" value="ECO:0007669"/>
    <property type="project" value="UniProtKB-KW"/>
</dbReference>
<name>A0A4R1MKY1_9FIRM</name>
<comment type="caution">
    <text evidence="15">The sequence shown here is derived from an EMBL/GenBank/DDBJ whole genome shotgun (WGS) entry which is preliminary data.</text>
</comment>
<comment type="catalytic activity">
    <reaction evidence="11">
        <text>N(6)-(pyridoxal phosphate)-L-lysyl-[4-amino-5-hydroxymethyl-2-methylpyrimidine phosphate synthase] + L-histidyl-[4-amino-5-hydroxymethyl-2-methylpyrimidine phosphate synthase] + 2 Fe(3+) + 4 H2O = L-lysyl-[4-amino-5-hydroxymethyl-2-methylpyrimidine phosphate synthase] + (2S)-2-amino-5-hydroxy-4-oxopentanoyl-[4-amino-5-hydroxymethyl-2-methylpyrimidine phosphate synthase] + 4-amino-2-methyl-5-(phosphooxymethyl)pyrimidine + 3-oxopropanoate + 2 Fe(2+) + 2 H(+)</text>
        <dbReference type="Rhea" id="RHEA:65756"/>
        <dbReference type="Rhea" id="RHEA-COMP:16892"/>
        <dbReference type="Rhea" id="RHEA-COMP:16893"/>
        <dbReference type="Rhea" id="RHEA-COMP:16894"/>
        <dbReference type="Rhea" id="RHEA-COMP:16895"/>
        <dbReference type="ChEBI" id="CHEBI:15377"/>
        <dbReference type="ChEBI" id="CHEBI:15378"/>
        <dbReference type="ChEBI" id="CHEBI:29033"/>
        <dbReference type="ChEBI" id="CHEBI:29034"/>
        <dbReference type="ChEBI" id="CHEBI:29969"/>
        <dbReference type="ChEBI" id="CHEBI:29979"/>
        <dbReference type="ChEBI" id="CHEBI:33190"/>
        <dbReference type="ChEBI" id="CHEBI:58354"/>
        <dbReference type="ChEBI" id="CHEBI:143915"/>
        <dbReference type="ChEBI" id="CHEBI:157692"/>
    </reaction>
    <physiologicalReaction direction="left-to-right" evidence="11">
        <dbReference type="Rhea" id="RHEA:65757"/>
    </physiologicalReaction>
</comment>
<keyword evidence="5" id="KW-0808">Transferase</keyword>
<evidence type="ECO:0000256" key="12">
    <source>
        <dbReference type="SAM" id="MobiDB-lite"/>
    </source>
</evidence>
<dbReference type="AlphaFoldDB" id="A0A4R1MKY1"/>
<evidence type="ECO:0000256" key="1">
    <source>
        <dbReference type="ARBA" id="ARBA00003469"/>
    </source>
</evidence>
<dbReference type="InterPro" id="IPR027939">
    <property type="entry name" value="NMT1/THI5"/>
</dbReference>
<dbReference type="SUPFAM" id="SSF53850">
    <property type="entry name" value="Periplasmic binding protein-like II"/>
    <property type="match status" value="1"/>
</dbReference>
<dbReference type="Proteomes" id="UP000294545">
    <property type="component" value="Unassembled WGS sequence"/>
</dbReference>
<dbReference type="GO" id="GO:0009228">
    <property type="term" value="P:thiamine biosynthetic process"/>
    <property type="evidence" value="ECO:0007669"/>
    <property type="project" value="UniProtKB-KW"/>
</dbReference>
<accession>A0A4R1MKY1</accession>
<evidence type="ECO:0000256" key="11">
    <source>
        <dbReference type="ARBA" id="ARBA00048179"/>
    </source>
</evidence>
<evidence type="ECO:0000256" key="2">
    <source>
        <dbReference type="ARBA" id="ARBA00004948"/>
    </source>
</evidence>
<dbReference type="InterPro" id="IPR015168">
    <property type="entry name" value="SsuA/THI5"/>
</dbReference>
<dbReference type="GO" id="GO:0046872">
    <property type="term" value="F:metal ion binding"/>
    <property type="evidence" value="ECO:0007669"/>
    <property type="project" value="UniProtKB-KW"/>
</dbReference>
<proteinExistence type="inferred from homology"/>
<organism evidence="15 16">
    <name type="scientific">Natranaerovirga hydrolytica</name>
    <dbReference type="NCBI Taxonomy" id="680378"/>
    <lineage>
        <taxon>Bacteria</taxon>
        <taxon>Bacillati</taxon>
        <taxon>Bacillota</taxon>
        <taxon>Clostridia</taxon>
        <taxon>Lachnospirales</taxon>
        <taxon>Natranaerovirgaceae</taxon>
        <taxon>Natranaerovirga</taxon>
    </lineage>
</organism>
<evidence type="ECO:0000256" key="5">
    <source>
        <dbReference type="ARBA" id="ARBA00022679"/>
    </source>
</evidence>
<evidence type="ECO:0000256" key="10">
    <source>
        <dbReference type="ARBA" id="ARBA00033171"/>
    </source>
</evidence>
<dbReference type="PROSITE" id="PS51257">
    <property type="entry name" value="PROKAR_LIPOPROTEIN"/>
    <property type="match status" value="1"/>
</dbReference>
<evidence type="ECO:0000256" key="4">
    <source>
        <dbReference type="ARBA" id="ARBA00011738"/>
    </source>
</evidence>
<dbReference type="Pfam" id="PF09084">
    <property type="entry name" value="NMT1"/>
    <property type="match status" value="1"/>
</dbReference>
<keyword evidence="6" id="KW-0479">Metal-binding</keyword>
<gene>
    <name evidence="15" type="ORF">EDC19_1418</name>
</gene>
<feature type="region of interest" description="Disordered" evidence="12">
    <location>
        <begin position="27"/>
        <end position="46"/>
    </location>
</feature>
<sequence length="353" mass="38990">MKKRKNIIGIVLMIMLLTLAVGCSSEEPVTEAEGSGDNVETPESSEELDSMTVQLKWLPQSQFMGFYVAQANGYYEEEGIDIQILPGGSDIIPEQQVYSGVADVGVTWVSSLMKYQSEGWDLVHSGQLFQNSAMLLVSKESTGIESALDLEGKKVGSWFGGNEYEIYALLAANGLDRNNDLELVQQDYTMNQLINDTIDAASAMTYNELGLLYQEIDPSEVNILDMNDEGVAMLQDCLFVSSDWIAENEDLYVRFLRATIKGWADAAADPEAAGTIVYNVDQSVSLEHQIYMAEEVAKLVVTEGFDPANIGYTDMDAYQQTADLALEHGLLTQPVEISETTIQTKYWEAATRN</sequence>
<keyword evidence="8" id="KW-0784">Thiamine biosynthesis</keyword>
<dbReference type="Gene3D" id="3.40.190.10">
    <property type="entry name" value="Periplasmic binding protein-like II"/>
    <property type="match status" value="2"/>
</dbReference>
<dbReference type="OrthoDB" id="9815602at2"/>
<evidence type="ECO:0000256" key="6">
    <source>
        <dbReference type="ARBA" id="ARBA00022723"/>
    </source>
</evidence>
<dbReference type="PANTHER" id="PTHR31528:SF1">
    <property type="entry name" value="4-AMINO-5-HYDROXYMETHYL-2-METHYLPYRIMIDINE PHOSPHATE SYNTHASE THI11-RELATED"/>
    <property type="match status" value="1"/>
</dbReference>
<comment type="function">
    <text evidence="1">Responsible for the formation of the pyrimidine heterocycle in the thiamine biosynthesis pathway. Catalyzes the formation of hydroxymethylpyrimidine phosphate (HMP-P) from histidine and pyridoxal phosphate (PLP). The protein uses PLP and the active site histidine to form HMP-P, generating an inactive enzyme. The enzyme can only undergo a single turnover, which suggests it is a suicide enzyme.</text>
</comment>
<evidence type="ECO:0000256" key="13">
    <source>
        <dbReference type="SAM" id="SignalP"/>
    </source>
</evidence>
<evidence type="ECO:0000259" key="14">
    <source>
        <dbReference type="Pfam" id="PF09084"/>
    </source>
</evidence>
<evidence type="ECO:0000313" key="16">
    <source>
        <dbReference type="Proteomes" id="UP000294545"/>
    </source>
</evidence>
<evidence type="ECO:0000256" key="3">
    <source>
        <dbReference type="ARBA" id="ARBA00009406"/>
    </source>
</evidence>
<evidence type="ECO:0000256" key="8">
    <source>
        <dbReference type="ARBA" id="ARBA00022977"/>
    </source>
</evidence>
<comment type="subunit">
    <text evidence="4">Homodimer.</text>
</comment>
<evidence type="ECO:0000313" key="15">
    <source>
        <dbReference type="EMBL" id="TCK93227.1"/>
    </source>
</evidence>
<reference evidence="15 16" key="1">
    <citation type="submission" date="2019-03" db="EMBL/GenBank/DDBJ databases">
        <title>Genomic Encyclopedia of Type Strains, Phase IV (KMG-IV): sequencing the most valuable type-strain genomes for metagenomic binning, comparative biology and taxonomic classification.</title>
        <authorList>
            <person name="Goeker M."/>
        </authorList>
    </citation>
    <scope>NUCLEOTIDE SEQUENCE [LARGE SCALE GENOMIC DNA]</scope>
    <source>
        <strain evidence="15 16">DSM 24176</strain>
    </source>
</reference>
<dbReference type="PANTHER" id="PTHR31528">
    <property type="entry name" value="4-AMINO-5-HYDROXYMETHYL-2-METHYLPYRIMIDINE PHOSPHATE SYNTHASE THI11-RELATED"/>
    <property type="match status" value="1"/>
</dbReference>
<feature type="domain" description="SsuA/THI5-like" evidence="14">
    <location>
        <begin position="61"/>
        <end position="273"/>
    </location>
</feature>
<keyword evidence="9" id="KW-0408">Iron</keyword>
<protein>
    <recommendedName>
        <fullName evidence="10">Thiamine pyrimidine synthase</fullName>
    </recommendedName>
</protein>
<feature type="chain" id="PRO_5039730575" description="Thiamine pyrimidine synthase" evidence="13">
    <location>
        <begin position="21"/>
        <end position="353"/>
    </location>
</feature>
<dbReference type="RefSeq" id="WP_132282144.1">
    <property type="nucleotide sequence ID" value="NZ_SMGQ01000012.1"/>
</dbReference>
<evidence type="ECO:0000256" key="9">
    <source>
        <dbReference type="ARBA" id="ARBA00023004"/>
    </source>
</evidence>
<comment type="similarity">
    <text evidence="3">Belongs to the NMT1/THI5 family.</text>
</comment>
<keyword evidence="13" id="KW-0732">Signal</keyword>
<keyword evidence="7" id="KW-0663">Pyridoxal phosphate</keyword>
<keyword evidence="16" id="KW-1185">Reference proteome</keyword>